<protein>
    <recommendedName>
        <fullName evidence="3">TrpR-like protein YerC/YecD</fullName>
    </recommendedName>
</protein>
<dbReference type="GO" id="GO:0043565">
    <property type="term" value="F:sequence-specific DNA binding"/>
    <property type="evidence" value="ECO:0007669"/>
    <property type="project" value="InterPro"/>
</dbReference>
<accession>A0A2H0B2B4</accession>
<dbReference type="EMBL" id="PCSQ01000133">
    <property type="protein sequence ID" value="PIP51805.1"/>
    <property type="molecule type" value="Genomic_DNA"/>
</dbReference>
<dbReference type="SUPFAM" id="SSF48295">
    <property type="entry name" value="TrpR-like"/>
    <property type="match status" value="1"/>
</dbReference>
<comment type="caution">
    <text evidence="1">The sequence shown here is derived from an EMBL/GenBank/DDBJ whole genome shotgun (WGS) entry which is preliminary data.</text>
</comment>
<dbReference type="Gene3D" id="1.10.1270.10">
    <property type="entry name" value="TrpR-like"/>
    <property type="match status" value="1"/>
</dbReference>
<dbReference type="InterPro" id="IPR010921">
    <property type="entry name" value="Trp_repressor/repl_initiator"/>
</dbReference>
<sequence>MQLSKHGVSRPIEKKIYKSLYRVLADIKQPRSVEIFFTGILTETERVALAKRLAIAVYLKKNKSYQVIKNELKVSSATIATVQNLMIENNEGLNNALKAIEADEWASKLTRKISTVVKGWFN</sequence>
<dbReference type="Proteomes" id="UP000231081">
    <property type="component" value="Unassembled WGS sequence"/>
</dbReference>
<dbReference type="AlphaFoldDB" id="A0A2H0B2B4"/>
<proteinExistence type="predicted"/>
<reference evidence="1 2" key="1">
    <citation type="submission" date="2017-09" db="EMBL/GenBank/DDBJ databases">
        <title>Depth-based differentiation of microbial function through sediment-hosted aquifers and enrichment of novel symbionts in the deep terrestrial subsurface.</title>
        <authorList>
            <person name="Probst A.J."/>
            <person name="Ladd B."/>
            <person name="Jarett J.K."/>
            <person name="Geller-Mcgrath D.E."/>
            <person name="Sieber C.M."/>
            <person name="Emerson J.B."/>
            <person name="Anantharaman K."/>
            <person name="Thomas B.C."/>
            <person name="Malmstrom R."/>
            <person name="Stieglmeier M."/>
            <person name="Klingl A."/>
            <person name="Woyke T."/>
            <person name="Ryan C.M."/>
            <person name="Banfield J.F."/>
        </authorList>
    </citation>
    <scope>NUCLEOTIDE SEQUENCE [LARGE SCALE GENOMIC DNA]</scope>
    <source>
        <strain evidence="1">CG23_combo_of_CG06-09_8_20_14_all_47_9</strain>
    </source>
</reference>
<dbReference type="Pfam" id="PF01371">
    <property type="entry name" value="Trp_repressor"/>
    <property type="match status" value="1"/>
</dbReference>
<dbReference type="GO" id="GO:0003700">
    <property type="term" value="F:DNA-binding transcription factor activity"/>
    <property type="evidence" value="ECO:0007669"/>
    <property type="project" value="InterPro"/>
</dbReference>
<dbReference type="InterPro" id="IPR038116">
    <property type="entry name" value="TrpR-like_sf"/>
</dbReference>
<evidence type="ECO:0008006" key="3">
    <source>
        <dbReference type="Google" id="ProtNLM"/>
    </source>
</evidence>
<evidence type="ECO:0000313" key="2">
    <source>
        <dbReference type="Proteomes" id="UP000231081"/>
    </source>
</evidence>
<gene>
    <name evidence="1" type="ORF">COX09_05145</name>
</gene>
<name>A0A2H0B2B4_9BACT</name>
<dbReference type="InterPro" id="IPR000831">
    <property type="entry name" value="Trp_repress"/>
</dbReference>
<evidence type="ECO:0000313" key="1">
    <source>
        <dbReference type="EMBL" id="PIP51805.1"/>
    </source>
</evidence>
<organism evidence="1 2">
    <name type="scientific">Candidatus Beckwithbacteria bacterium CG23_combo_of_CG06-09_8_20_14_all_47_9</name>
    <dbReference type="NCBI Taxonomy" id="1974498"/>
    <lineage>
        <taxon>Bacteria</taxon>
        <taxon>Candidatus Beckwithiibacteriota</taxon>
    </lineage>
</organism>